<keyword evidence="1" id="KW-0539">Nucleus</keyword>
<feature type="domain" description="Zn(2)-C6 fungal-type" evidence="2">
    <location>
        <begin position="10"/>
        <end position="38"/>
    </location>
</feature>
<comment type="caution">
    <text evidence="3">The sequence shown here is derived from an EMBL/GenBank/DDBJ whole genome shotgun (WGS) entry which is preliminary data.</text>
</comment>
<dbReference type="SUPFAM" id="SSF57701">
    <property type="entry name" value="Zn2/Cys6 DNA-binding domain"/>
    <property type="match status" value="1"/>
</dbReference>
<dbReference type="EMBL" id="ML978272">
    <property type="protein sequence ID" value="KAF2025200.1"/>
    <property type="molecule type" value="Genomic_DNA"/>
</dbReference>
<dbReference type="GO" id="GO:0008270">
    <property type="term" value="F:zinc ion binding"/>
    <property type="evidence" value="ECO:0007669"/>
    <property type="project" value="InterPro"/>
</dbReference>
<name>A0A9P4LHH2_9PLEO</name>
<sequence>MVYRGKPSAACGECRKRRSRCDQAIPACTQCVKAGRLCPGYRNTVDLMFHDESKQIALKNSSRISHNNGNHGEGGVSREQALIQLAAAVPVKLTDFVLYQPLEDLGVNFFITTYVCDDPAVSQLYYLPNFYARIGYTHAGLQQSLNAAGLAGYAKTTRHKDVSVAATKSYIAAIKDINSALSDAKTAVEDSTLLSIIMAAMFEILITPRLGGMQNCSKHLDGAVAVALLKLKHGDETEVTQNLLTTLVQSTIINSWVSRVPLPYNFDKLNQSLRKTRSSRSIHSRFLDMVLDLVQFREALQNNILQHPLEIIKQALAIDSRLVGFAKAMPQQARFKGCQAASQETDQLAYRGYFHIYPQRFTAHLWNNIRSSRIRLHQVILHQCRILRSLSLSKEYEILRTQLSDSEACIKEQALEIAATVPQLAGYIEQLEPHLRASGYTLPVQLSGYRSPKLDPGEIPHAKSIASTAIEYSSHLEYDPDPMPLHTGFTVSGSPRRPSWMSPFYAECNDGQAESGQTASLYHLLFQLYGLRSIPILPDSMKIWLNGRIVWLELHSNPDDLARLQDMVNKEPGDGFPIDEARYVQRLVSILATT</sequence>
<dbReference type="Gene3D" id="4.10.240.10">
    <property type="entry name" value="Zn(2)-C6 fungal-type DNA-binding domain"/>
    <property type="match status" value="1"/>
</dbReference>
<reference evidence="3" key="1">
    <citation type="journal article" date="2020" name="Stud. Mycol.">
        <title>101 Dothideomycetes genomes: a test case for predicting lifestyles and emergence of pathogens.</title>
        <authorList>
            <person name="Haridas S."/>
            <person name="Albert R."/>
            <person name="Binder M."/>
            <person name="Bloem J."/>
            <person name="Labutti K."/>
            <person name="Salamov A."/>
            <person name="Andreopoulos B."/>
            <person name="Baker S."/>
            <person name="Barry K."/>
            <person name="Bills G."/>
            <person name="Bluhm B."/>
            <person name="Cannon C."/>
            <person name="Castanera R."/>
            <person name="Culley D."/>
            <person name="Daum C."/>
            <person name="Ezra D."/>
            <person name="Gonzalez J."/>
            <person name="Henrissat B."/>
            <person name="Kuo A."/>
            <person name="Liang C."/>
            <person name="Lipzen A."/>
            <person name="Lutzoni F."/>
            <person name="Magnuson J."/>
            <person name="Mondo S."/>
            <person name="Nolan M."/>
            <person name="Ohm R."/>
            <person name="Pangilinan J."/>
            <person name="Park H.-J."/>
            <person name="Ramirez L."/>
            <person name="Alfaro M."/>
            <person name="Sun H."/>
            <person name="Tritt A."/>
            <person name="Yoshinaga Y."/>
            <person name="Zwiers L.-H."/>
            <person name="Turgeon B."/>
            <person name="Goodwin S."/>
            <person name="Spatafora J."/>
            <person name="Crous P."/>
            <person name="Grigoriev I."/>
        </authorList>
    </citation>
    <scope>NUCLEOTIDE SEQUENCE</scope>
    <source>
        <strain evidence="3">CBS 110217</strain>
    </source>
</reference>
<dbReference type="PANTHER" id="PTHR38791:SF1">
    <property type="entry name" value="TRANSCRIPTION FACTOR, PUTATIVE-RELATED"/>
    <property type="match status" value="1"/>
</dbReference>
<protein>
    <recommendedName>
        <fullName evidence="2">Zn(2)-C6 fungal-type domain-containing protein</fullName>
    </recommendedName>
</protein>
<dbReference type="Pfam" id="PF00172">
    <property type="entry name" value="Zn_clus"/>
    <property type="match status" value="1"/>
</dbReference>
<dbReference type="Proteomes" id="UP000799777">
    <property type="component" value="Unassembled WGS sequence"/>
</dbReference>
<dbReference type="OrthoDB" id="4220372at2759"/>
<gene>
    <name evidence="3" type="ORF">EK21DRAFT_77000</name>
</gene>
<dbReference type="PANTHER" id="PTHR38791">
    <property type="entry name" value="ZN(II)2CYS6 TRANSCRIPTION FACTOR (EUROFUNG)-RELATED-RELATED"/>
    <property type="match status" value="1"/>
</dbReference>
<dbReference type="SMART" id="SM00066">
    <property type="entry name" value="GAL4"/>
    <property type="match status" value="1"/>
</dbReference>
<evidence type="ECO:0000313" key="4">
    <source>
        <dbReference type="Proteomes" id="UP000799777"/>
    </source>
</evidence>
<dbReference type="InterPro" id="IPR053175">
    <property type="entry name" value="DHMBA_Reg_Transcription_Factor"/>
</dbReference>
<dbReference type="GO" id="GO:0000981">
    <property type="term" value="F:DNA-binding transcription factor activity, RNA polymerase II-specific"/>
    <property type="evidence" value="ECO:0007669"/>
    <property type="project" value="InterPro"/>
</dbReference>
<dbReference type="PROSITE" id="PS00463">
    <property type="entry name" value="ZN2_CY6_FUNGAL_1"/>
    <property type="match status" value="1"/>
</dbReference>
<evidence type="ECO:0000313" key="3">
    <source>
        <dbReference type="EMBL" id="KAF2025200.1"/>
    </source>
</evidence>
<organism evidence="3 4">
    <name type="scientific">Setomelanomma holmii</name>
    <dbReference type="NCBI Taxonomy" id="210430"/>
    <lineage>
        <taxon>Eukaryota</taxon>
        <taxon>Fungi</taxon>
        <taxon>Dikarya</taxon>
        <taxon>Ascomycota</taxon>
        <taxon>Pezizomycotina</taxon>
        <taxon>Dothideomycetes</taxon>
        <taxon>Pleosporomycetidae</taxon>
        <taxon>Pleosporales</taxon>
        <taxon>Pleosporineae</taxon>
        <taxon>Phaeosphaeriaceae</taxon>
        <taxon>Setomelanomma</taxon>
    </lineage>
</organism>
<evidence type="ECO:0000256" key="1">
    <source>
        <dbReference type="ARBA" id="ARBA00023242"/>
    </source>
</evidence>
<dbReference type="InterPro" id="IPR001138">
    <property type="entry name" value="Zn2Cys6_DnaBD"/>
</dbReference>
<keyword evidence="4" id="KW-1185">Reference proteome</keyword>
<dbReference type="PROSITE" id="PS50048">
    <property type="entry name" value="ZN2_CY6_FUNGAL_2"/>
    <property type="match status" value="1"/>
</dbReference>
<dbReference type="InterPro" id="IPR036864">
    <property type="entry name" value="Zn2-C6_fun-type_DNA-bd_sf"/>
</dbReference>
<evidence type="ECO:0000259" key="2">
    <source>
        <dbReference type="PROSITE" id="PS50048"/>
    </source>
</evidence>
<proteinExistence type="predicted"/>
<dbReference type="AlphaFoldDB" id="A0A9P4LHH2"/>
<dbReference type="CDD" id="cd00067">
    <property type="entry name" value="GAL4"/>
    <property type="match status" value="1"/>
</dbReference>
<accession>A0A9P4LHH2</accession>